<dbReference type="SUPFAM" id="SSF88713">
    <property type="entry name" value="Glycoside hydrolase/deacetylase"/>
    <property type="match status" value="1"/>
</dbReference>
<sequence>MPAINALFAIMTVSRLQEIAPRNLQGWGSSPPRLVLPHQAKVAVSIVINFEEGAEWSIADGDAVTERVAEVHSVVPAGIWDQGTEQQFAYGMRSGIWRFLDALRRHGRQATFYMCGQAVERSPHIAARIVAEGHEAACHGWRWRPHADYENAQTERADLQRCIDATLAATGQRPLGFFCRGSESRWTRPLLQELGFEYASNGLDDDLPYFDTSLPEPMLVMPYALDSNDMKFFHPNGFTCADEMVTYVNDALEVLIAEGEQGTPKLLNIGYHLRITGRPGRFAAFERVLRQLDSLGSQVWVAPRLEIARLFARQVPITNAMNHASLALSTPL</sequence>
<organism evidence="2 3">
    <name type="scientific">Ottowia thiooxydans</name>
    <dbReference type="NCBI Taxonomy" id="219182"/>
    <lineage>
        <taxon>Bacteria</taxon>
        <taxon>Pseudomonadati</taxon>
        <taxon>Pseudomonadota</taxon>
        <taxon>Betaproteobacteria</taxon>
        <taxon>Burkholderiales</taxon>
        <taxon>Comamonadaceae</taxon>
        <taxon>Ottowia</taxon>
    </lineage>
</organism>
<dbReference type="RefSeq" id="WP_354446401.1">
    <property type="nucleotide sequence ID" value="NZ_JBEPSH010000007.1"/>
</dbReference>
<dbReference type="PROSITE" id="PS51677">
    <property type="entry name" value="NODB"/>
    <property type="match status" value="1"/>
</dbReference>
<proteinExistence type="predicted"/>
<evidence type="ECO:0000313" key="2">
    <source>
        <dbReference type="EMBL" id="MET4578838.1"/>
    </source>
</evidence>
<keyword evidence="3" id="KW-1185">Reference proteome</keyword>
<feature type="domain" description="NodB homology" evidence="1">
    <location>
        <begin position="82"/>
        <end position="300"/>
    </location>
</feature>
<protein>
    <submittedName>
        <fullName evidence="2">Peptidoglycan/xylan/chitin deacetylase (PgdA/CDA1 family)</fullName>
    </submittedName>
</protein>
<evidence type="ECO:0000313" key="3">
    <source>
        <dbReference type="Proteomes" id="UP001549320"/>
    </source>
</evidence>
<name>A0ABV2QD60_9BURK</name>
<reference evidence="2 3" key="1">
    <citation type="submission" date="2024-06" db="EMBL/GenBank/DDBJ databases">
        <title>Sorghum-associated microbial communities from plants grown in Nebraska, USA.</title>
        <authorList>
            <person name="Schachtman D."/>
        </authorList>
    </citation>
    <scope>NUCLEOTIDE SEQUENCE [LARGE SCALE GENOMIC DNA]</scope>
    <source>
        <strain evidence="2 3">2709</strain>
    </source>
</reference>
<dbReference type="Pfam" id="PF01522">
    <property type="entry name" value="Polysacc_deac_1"/>
    <property type="match status" value="1"/>
</dbReference>
<dbReference type="Proteomes" id="UP001549320">
    <property type="component" value="Unassembled WGS sequence"/>
</dbReference>
<evidence type="ECO:0000259" key="1">
    <source>
        <dbReference type="PROSITE" id="PS51677"/>
    </source>
</evidence>
<accession>A0ABV2QD60</accession>
<dbReference type="Gene3D" id="3.20.20.370">
    <property type="entry name" value="Glycoside hydrolase/deacetylase"/>
    <property type="match status" value="1"/>
</dbReference>
<dbReference type="InterPro" id="IPR011330">
    <property type="entry name" value="Glyco_hydro/deAcase_b/a-brl"/>
</dbReference>
<dbReference type="InterPro" id="IPR002509">
    <property type="entry name" value="NODB_dom"/>
</dbReference>
<dbReference type="EMBL" id="JBEPSH010000007">
    <property type="protein sequence ID" value="MET4578838.1"/>
    <property type="molecule type" value="Genomic_DNA"/>
</dbReference>
<dbReference type="PANTHER" id="PTHR43123">
    <property type="entry name" value="POLYSACCHARIDE DEACETYLASE-RELATED"/>
    <property type="match status" value="1"/>
</dbReference>
<gene>
    <name evidence="2" type="ORF">ABIE13_003954</name>
</gene>
<comment type="caution">
    <text evidence="2">The sequence shown here is derived from an EMBL/GenBank/DDBJ whole genome shotgun (WGS) entry which is preliminary data.</text>
</comment>
<dbReference type="PANTHER" id="PTHR43123:SF1">
    <property type="entry name" value="POLYSACCHARIDE DEACETYLASE-RELATED"/>
    <property type="match status" value="1"/>
</dbReference>